<evidence type="ECO:0000313" key="2">
    <source>
        <dbReference type="Proteomes" id="UP000034096"/>
    </source>
</evidence>
<dbReference type="AlphaFoldDB" id="A0A0G0J020"/>
<dbReference type="GO" id="GO:0005829">
    <property type="term" value="C:cytosol"/>
    <property type="evidence" value="ECO:0007669"/>
    <property type="project" value="TreeGrafter"/>
</dbReference>
<name>A0A0G0J020_9BACT</name>
<protein>
    <submittedName>
        <fullName evidence="1">PHP domain protein</fullName>
    </submittedName>
</protein>
<comment type="caution">
    <text evidence="1">The sequence shown here is derived from an EMBL/GenBank/DDBJ whole genome shotgun (WGS) entry which is preliminary data.</text>
</comment>
<dbReference type="PANTHER" id="PTHR36928:SF1">
    <property type="entry name" value="PHOSPHATASE YCDX-RELATED"/>
    <property type="match status" value="1"/>
</dbReference>
<dbReference type="InterPro" id="IPR050243">
    <property type="entry name" value="PHP_phosphatase"/>
</dbReference>
<sequence length="97" mass="11312">MNERESIEADWERIFEYCINNKKLIEINGDPMRLDLPDHLVKTAVKMGVVFSLGTDSHHIDHMDNMRYAVDVARRGWAEKKNIVNTLTLTEIEEVIK</sequence>
<gene>
    <name evidence="1" type="ORF">US75_C0004G0029</name>
</gene>
<proteinExistence type="predicted"/>
<dbReference type="GO" id="GO:0042578">
    <property type="term" value="F:phosphoric ester hydrolase activity"/>
    <property type="evidence" value="ECO:0007669"/>
    <property type="project" value="TreeGrafter"/>
</dbReference>
<evidence type="ECO:0000313" key="1">
    <source>
        <dbReference type="EMBL" id="KKQ56675.1"/>
    </source>
</evidence>
<dbReference type="Gene3D" id="3.20.20.140">
    <property type="entry name" value="Metal-dependent hydrolases"/>
    <property type="match status" value="1"/>
</dbReference>
<dbReference type="STRING" id="1618583.US75_C0004G0029"/>
<dbReference type="InterPro" id="IPR016195">
    <property type="entry name" value="Pol/histidinol_Pase-like"/>
</dbReference>
<dbReference type="GO" id="GO:0008270">
    <property type="term" value="F:zinc ion binding"/>
    <property type="evidence" value="ECO:0007669"/>
    <property type="project" value="TreeGrafter"/>
</dbReference>
<organism evidence="1 2">
    <name type="scientific">Candidatus Woesebacteria bacterium GW2011_GWC1_38_13</name>
    <dbReference type="NCBI Taxonomy" id="1618583"/>
    <lineage>
        <taxon>Bacteria</taxon>
        <taxon>Candidatus Woeseibacteriota</taxon>
    </lineage>
</organism>
<dbReference type="Proteomes" id="UP000034096">
    <property type="component" value="Unassembled WGS sequence"/>
</dbReference>
<dbReference type="PANTHER" id="PTHR36928">
    <property type="entry name" value="PHOSPHATASE YCDX-RELATED"/>
    <property type="match status" value="1"/>
</dbReference>
<reference evidence="1 2" key="1">
    <citation type="journal article" date="2015" name="Nature">
        <title>rRNA introns, odd ribosomes, and small enigmatic genomes across a large radiation of phyla.</title>
        <authorList>
            <person name="Brown C.T."/>
            <person name="Hug L.A."/>
            <person name="Thomas B.C."/>
            <person name="Sharon I."/>
            <person name="Castelle C.J."/>
            <person name="Singh A."/>
            <person name="Wilkins M.J."/>
            <person name="Williams K.H."/>
            <person name="Banfield J.F."/>
        </authorList>
    </citation>
    <scope>NUCLEOTIDE SEQUENCE [LARGE SCALE GENOMIC DNA]</scope>
</reference>
<accession>A0A0G0J020</accession>
<dbReference type="SUPFAM" id="SSF89550">
    <property type="entry name" value="PHP domain-like"/>
    <property type="match status" value="1"/>
</dbReference>
<dbReference type="EMBL" id="LBUE01000004">
    <property type="protein sequence ID" value="KKQ56675.1"/>
    <property type="molecule type" value="Genomic_DNA"/>
</dbReference>